<reference evidence="2" key="2">
    <citation type="submission" date="2019-07" db="EMBL/GenBank/DDBJ databases">
        <title>Phylogenomic Reclassification of ATCC Bacillus Strains and Various Taxa within the Genus Bacillus.</title>
        <authorList>
            <person name="Riojas M.A."/>
            <person name="Frank A.M."/>
            <person name="Fenn S.L."/>
            <person name="King S.P."/>
            <person name="Brower S.M."/>
            <person name="Hazbon M.H."/>
        </authorList>
    </citation>
    <scope>NUCLEOTIDE SEQUENCE</scope>
    <source>
        <strain evidence="2">ATCC 35646</strain>
    </source>
</reference>
<evidence type="ECO:0000313" key="5">
    <source>
        <dbReference type="Proteomes" id="UP000501107"/>
    </source>
</evidence>
<dbReference type="Proteomes" id="UP001181533">
    <property type="component" value="Unassembled WGS sequence"/>
</dbReference>
<reference evidence="1 4" key="1">
    <citation type="journal article" date="2015" name="Genome Announc.">
        <title>Complete genome sequences for 35 biothreat assay-relevant bacillus species.</title>
        <authorList>
            <person name="Johnson S.L."/>
            <person name="Daligault H.E."/>
            <person name="Davenport K.W."/>
            <person name="Jaissle J."/>
            <person name="Frey K.G."/>
            <person name="Ladner J.T."/>
            <person name="Broomall S.M."/>
            <person name="Bishop-Lilly K.A."/>
            <person name="Bruce D.C."/>
            <person name="Gibbons H.S."/>
            <person name="Coyne S.R."/>
            <person name="Lo C.C."/>
            <person name="Meincke L."/>
            <person name="Munk A.C."/>
            <person name="Koroleva G.I."/>
            <person name="Rosenzweig C.N."/>
            <person name="Palacios G.F."/>
            <person name="Redden C.L."/>
            <person name="Minogue T.D."/>
            <person name="Chain P.S."/>
        </authorList>
    </citation>
    <scope>NUCLEOTIDE SEQUENCE [LARGE SCALE GENOMIC DNA]</scope>
    <source>
        <strain evidence="1 4">HD1011</strain>
        <plasmid evidence="1 4">2</plasmid>
    </source>
</reference>
<dbReference type="RefSeq" id="WP_001198496.1">
    <property type="nucleotide sequence ID" value="NZ_CP009334.1"/>
</dbReference>
<dbReference type="EMBL" id="CP053979">
    <property type="protein sequence ID" value="QKH22860.1"/>
    <property type="molecule type" value="Genomic_DNA"/>
</dbReference>
<gene>
    <name evidence="1" type="ORF">BF38_5681</name>
    <name evidence="2" type="ORF">FO599_00260</name>
    <name evidence="3" type="ORF">FOC89_02455</name>
</gene>
<dbReference type="Proteomes" id="UP000031876">
    <property type="component" value="Plasmid 2"/>
</dbReference>
<organism evidence="3 5">
    <name type="scientific">Bacillus thuringiensis</name>
    <dbReference type="NCBI Taxonomy" id="1428"/>
    <lineage>
        <taxon>Bacteria</taxon>
        <taxon>Bacillati</taxon>
        <taxon>Bacillota</taxon>
        <taxon>Bacilli</taxon>
        <taxon>Bacillales</taxon>
        <taxon>Bacillaceae</taxon>
        <taxon>Bacillus</taxon>
        <taxon>Bacillus cereus group</taxon>
    </lineage>
</organism>
<dbReference type="EMBL" id="VKQN01000001">
    <property type="protein sequence ID" value="MDR4174560.1"/>
    <property type="molecule type" value="Genomic_DNA"/>
</dbReference>
<dbReference type="KEGG" id="btw:BF38_5681"/>
<dbReference type="Proteomes" id="UP000501107">
    <property type="component" value="Plasmid unnamed3"/>
</dbReference>
<sequence>MQVYEEEVRHKEVAGITDKITRNVVTGIQYPVVNILLTDNMPKHKMTALVSLLKAEVTKSEDSEDQLNKAVYISLKKGDEVRKPIGRILPKQVKTMMSILTGVDLELEMSQGEIMDSKYIYALSSY</sequence>
<evidence type="ECO:0000313" key="3">
    <source>
        <dbReference type="EMBL" id="QKH22860.1"/>
    </source>
</evidence>
<evidence type="ECO:0000313" key="1">
    <source>
        <dbReference type="EMBL" id="AJG73907.1"/>
    </source>
</evidence>
<dbReference type="AlphaFoldDB" id="A0A0B5NKG7"/>
<protein>
    <submittedName>
        <fullName evidence="3">Uncharacterized protein</fullName>
    </submittedName>
</protein>
<dbReference type="EMBL" id="CP009334">
    <property type="protein sequence ID" value="AJG73907.1"/>
    <property type="molecule type" value="Genomic_DNA"/>
</dbReference>
<evidence type="ECO:0000313" key="4">
    <source>
        <dbReference type="Proteomes" id="UP000031876"/>
    </source>
</evidence>
<reference evidence="3 5" key="3">
    <citation type="submission" date="2020-05" db="EMBL/GenBank/DDBJ databases">
        <title>FDA dAtabase for Regulatory Grade micrObial Sequences (FDA-ARGOS): Supporting development and validation of Infectious Disease Dx tests.</title>
        <authorList>
            <person name="Nelson B."/>
            <person name="Plummer A."/>
            <person name="Tallon L."/>
            <person name="Sadzewicz L."/>
            <person name="Zhao X."/>
            <person name="Vavikolanu K."/>
            <person name="Mehta A."/>
            <person name="Aluvathingal J."/>
            <person name="Nadendla S."/>
            <person name="Myers T."/>
            <person name="Yan Y."/>
            <person name="Sichtig H."/>
        </authorList>
    </citation>
    <scope>NUCLEOTIDE SEQUENCE [LARGE SCALE GENOMIC DNA]</scope>
    <source>
        <strain evidence="3 5">FDAARGOS_795</strain>
        <plasmid evidence="3 5">unnamed3</plasmid>
    </source>
</reference>
<name>A0A0B5NKG7_BACTU</name>
<keyword evidence="3" id="KW-0614">Plasmid</keyword>
<geneLocation type="plasmid" evidence="3 5">
    <name>unnamed3</name>
</geneLocation>
<evidence type="ECO:0000313" key="2">
    <source>
        <dbReference type="EMBL" id="MDR4174560.1"/>
    </source>
</evidence>
<geneLocation type="plasmid" evidence="1 4">
    <name>2</name>
</geneLocation>
<accession>A0A0B5NKG7</accession>
<proteinExistence type="predicted"/>